<dbReference type="AlphaFoldDB" id="D8DZ74"/>
<organism evidence="1 2">
    <name type="scientific">Segatella baroniae B14</name>
    <dbReference type="NCBI Taxonomy" id="752555"/>
    <lineage>
        <taxon>Bacteria</taxon>
        <taxon>Pseudomonadati</taxon>
        <taxon>Bacteroidota</taxon>
        <taxon>Bacteroidia</taxon>
        <taxon>Bacteroidales</taxon>
        <taxon>Prevotellaceae</taxon>
        <taxon>Segatella</taxon>
    </lineage>
</organism>
<dbReference type="RefSeq" id="WP_006283319.1">
    <property type="nucleotide sequence ID" value="NZ_ADWO01000081.1"/>
</dbReference>
<keyword evidence="1" id="KW-0449">Lipoprotein</keyword>
<dbReference type="Proteomes" id="UP000004524">
    <property type="component" value="Unassembled WGS sequence"/>
</dbReference>
<gene>
    <name evidence="1" type="ORF">PBR_2788</name>
</gene>
<dbReference type="PROSITE" id="PS51257">
    <property type="entry name" value="PROKAR_LIPOPROTEIN"/>
    <property type="match status" value="1"/>
</dbReference>
<accession>D8DZ74</accession>
<dbReference type="OrthoDB" id="1073137at2"/>
<comment type="caution">
    <text evidence="1">The sequence shown here is derived from an EMBL/GenBank/DDBJ whole genome shotgun (WGS) entry which is preliminary data.</text>
</comment>
<reference evidence="1 2" key="1">
    <citation type="journal article" date="2010" name="Microb. Ecol.">
        <title>Comparative genome analysis of Prevotella ruminicola and Prevotella bryantii: insights into their environmental niche.</title>
        <authorList>
            <consortium name="North American Consortium for Rumen Bacteria"/>
            <person name="Purushe J."/>
            <person name="Fouts D.E."/>
            <person name="Morrison M."/>
            <person name="White B.A."/>
            <person name="Mackie R.I."/>
            <person name="Coutinho P.M."/>
            <person name="Henrissat B."/>
            <person name="Nelson K.E."/>
        </authorList>
    </citation>
    <scope>NUCLEOTIDE SEQUENCE [LARGE SCALE GENOMIC DNA]</scope>
    <source>
        <strain evidence="1 2">B14</strain>
    </source>
</reference>
<evidence type="ECO:0000313" key="1">
    <source>
        <dbReference type="EMBL" id="EFI71316.1"/>
    </source>
</evidence>
<protein>
    <submittedName>
        <fullName evidence="1">Putative lipoprotein</fullName>
    </submittedName>
</protein>
<evidence type="ECO:0000313" key="2">
    <source>
        <dbReference type="Proteomes" id="UP000004524"/>
    </source>
</evidence>
<dbReference type="EMBL" id="ADWO01000081">
    <property type="protein sequence ID" value="EFI71316.1"/>
    <property type="molecule type" value="Genomic_DNA"/>
</dbReference>
<sequence>MRTMQLWRIAFVMLAAFSLASCSSDDNVERRLTNTQKETYGQNISGEYPGEYIIIYKDKNCTDMTDEKGRHIITKAHEATFGDVQLEVSDYKMQHVFFQDFPVSLISKVVDADKELSDALAEAAPQAITARYDLGYDTDYEQIKWAFTPNVMSLYLVYGGADHHIRIEFNSNYNYICAADELTQPNSFLSLAKTGVALQLKAIYDGSNLIQRFGAEEGNYMHIIFKASPS</sequence>
<proteinExistence type="predicted"/>
<name>D8DZ74_9BACT</name>
<keyword evidence="2" id="KW-1185">Reference proteome</keyword>